<reference evidence="4" key="1">
    <citation type="submission" date="2023-08" db="EMBL/GenBank/DDBJ databases">
        <title>A de novo genome assembly of Solanum verrucosum Schlechtendal, a Mexican diploid species geographically isolated from the other diploid A-genome species in potato relatives.</title>
        <authorList>
            <person name="Hosaka K."/>
        </authorList>
    </citation>
    <scope>NUCLEOTIDE SEQUENCE</scope>
    <source>
        <tissue evidence="4">Young leaves</tissue>
    </source>
</reference>
<keyword evidence="1" id="KW-0479">Metal-binding</keyword>
<feature type="domain" description="CCHC-type" evidence="3">
    <location>
        <begin position="202"/>
        <end position="216"/>
    </location>
</feature>
<evidence type="ECO:0000256" key="1">
    <source>
        <dbReference type="PROSITE-ProRule" id="PRU00047"/>
    </source>
</evidence>
<evidence type="ECO:0000259" key="3">
    <source>
        <dbReference type="PROSITE" id="PS50158"/>
    </source>
</evidence>
<dbReference type="SMART" id="SM00343">
    <property type="entry name" value="ZnF_C2HC"/>
    <property type="match status" value="1"/>
</dbReference>
<dbReference type="EMBL" id="CP133623">
    <property type="protein sequence ID" value="WMV58064.1"/>
    <property type="molecule type" value="Genomic_DNA"/>
</dbReference>
<evidence type="ECO:0000313" key="5">
    <source>
        <dbReference type="Proteomes" id="UP001234989"/>
    </source>
</evidence>
<dbReference type="Gene3D" id="4.10.60.10">
    <property type="entry name" value="Zinc finger, CCHC-type"/>
    <property type="match status" value="1"/>
</dbReference>
<dbReference type="InterPro" id="IPR001878">
    <property type="entry name" value="Znf_CCHC"/>
</dbReference>
<feature type="compositionally biased region" description="Basic residues" evidence="2">
    <location>
        <begin position="149"/>
        <end position="158"/>
    </location>
</feature>
<accession>A0AAF0V6J1</accession>
<evidence type="ECO:0000256" key="2">
    <source>
        <dbReference type="SAM" id="MobiDB-lite"/>
    </source>
</evidence>
<evidence type="ECO:0000313" key="4">
    <source>
        <dbReference type="EMBL" id="WMV58064.1"/>
    </source>
</evidence>
<proteinExistence type="predicted"/>
<keyword evidence="1" id="KW-0862">Zinc</keyword>
<dbReference type="PROSITE" id="PS50158">
    <property type="entry name" value="ZF_CCHC"/>
    <property type="match status" value="1"/>
</dbReference>
<name>A0AAF0V6J1_SOLVR</name>
<feature type="compositionally biased region" description="Basic and acidic residues" evidence="2">
    <location>
        <begin position="159"/>
        <end position="172"/>
    </location>
</feature>
<protein>
    <recommendedName>
        <fullName evidence="3">CCHC-type domain-containing protein</fullName>
    </recommendedName>
</protein>
<dbReference type="Proteomes" id="UP001234989">
    <property type="component" value="Chromosome 12"/>
</dbReference>
<dbReference type="GO" id="GO:0003676">
    <property type="term" value="F:nucleic acid binding"/>
    <property type="evidence" value="ECO:0007669"/>
    <property type="project" value="InterPro"/>
</dbReference>
<organism evidence="4 5">
    <name type="scientific">Solanum verrucosum</name>
    <dbReference type="NCBI Taxonomy" id="315347"/>
    <lineage>
        <taxon>Eukaryota</taxon>
        <taxon>Viridiplantae</taxon>
        <taxon>Streptophyta</taxon>
        <taxon>Embryophyta</taxon>
        <taxon>Tracheophyta</taxon>
        <taxon>Spermatophyta</taxon>
        <taxon>Magnoliopsida</taxon>
        <taxon>eudicotyledons</taxon>
        <taxon>Gunneridae</taxon>
        <taxon>Pentapetalae</taxon>
        <taxon>asterids</taxon>
        <taxon>lamiids</taxon>
        <taxon>Solanales</taxon>
        <taxon>Solanaceae</taxon>
        <taxon>Solanoideae</taxon>
        <taxon>Solaneae</taxon>
        <taxon>Solanum</taxon>
    </lineage>
</organism>
<keyword evidence="5" id="KW-1185">Reference proteome</keyword>
<dbReference type="GO" id="GO:0008270">
    <property type="term" value="F:zinc ion binding"/>
    <property type="evidence" value="ECO:0007669"/>
    <property type="project" value="UniProtKB-KW"/>
</dbReference>
<keyword evidence="1" id="KW-0863">Zinc-finger</keyword>
<gene>
    <name evidence="4" type="ORF">MTR67_051449</name>
</gene>
<sequence length="266" mass="29509">MVDTTDHRWPAVDDTAQTMGSVAHVEKKKKKLTKDVHRLAWLRVCLIDTSDGGVIVQNGKRVENHRPLNGPWNFTRVVKWPVKVPPHPAGHCEGPQTSRRSVALQTSREVARERHRSSFSRTLSGLEVPSVGHQFLVIMPQSCLYTHVKRRSRETKKKRTDDGGFSHSRSDGRGCSSGSSFSTCAKCGRQHEGKCLADMYGCYGCGKSGHKIRDCPTLTAKGREGRKAHTSGSGNILEKLVLKVSEAIGFWQQTSPPTSRRSLDEP</sequence>
<feature type="region of interest" description="Disordered" evidence="2">
    <location>
        <begin position="149"/>
        <end position="178"/>
    </location>
</feature>
<dbReference type="AlphaFoldDB" id="A0AAF0V6J1"/>